<dbReference type="GO" id="GO:0006508">
    <property type="term" value="P:proteolysis"/>
    <property type="evidence" value="ECO:0007669"/>
    <property type="project" value="UniProtKB-KW"/>
</dbReference>
<dbReference type="HOGENOM" id="CLU_590123_0_0_9"/>
<evidence type="ECO:0000256" key="7">
    <source>
        <dbReference type="ARBA" id="ARBA00022833"/>
    </source>
</evidence>
<proteinExistence type="inferred from homology"/>
<keyword evidence="7 9" id="KW-0862">Zinc</keyword>
<reference key="1">
    <citation type="submission" date="2010-11" db="EMBL/GenBank/DDBJ databases">
        <title>Complete sequence of chromosome of Caldicellulosiruptor kristjanssonii 177R1B.</title>
        <authorList>
            <consortium name="US DOE Joint Genome Institute"/>
            <person name="Lucas S."/>
            <person name="Copeland A."/>
            <person name="Lapidus A."/>
            <person name="Cheng J.-F."/>
            <person name="Bruce D."/>
            <person name="Goodwin L."/>
            <person name="Pitluck S."/>
            <person name="Davenport K."/>
            <person name="Detter J.C."/>
            <person name="Han C."/>
            <person name="Tapia R."/>
            <person name="Land M."/>
            <person name="Hauser L."/>
            <person name="Jeffries C."/>
            <person name="Kyrpides N."/>
            <person name="Ivanova N."/>
            <person name="Mikhailova N."/>
            <person name="Blumer-Schuette S.E."/>
            <person name="Kelly R.M."/>
            <person name="Woyke T."/>
        </authorList>
    </citation>
    <scope>NUCLEOTIDE SEQUENCE</scope>
    <source>
        <strain>177R1B</strain>
    </source>
</reference>
<protein>
    <recommendedName>
        <fullName evidence="10">M18 family aminopeptidase</fullName>
        <ecNumber evidence="10">3.4.11.-</ecNumber>
    </recommendedName>
</protein>
<dbReference type="SUPFAM" id="SSF53187">
    <property type="entry name" value="Zn-dependent exopeptidases"/>
    <property type="match status" value="1"/>
</dbReference>
<evidence type="ECO:0000256" key="5">
    <source>
        <dbReference type="ARBA" id="ARBA00022723"/>
    </source>
</evidence>
<dbReference type="InterPro" id="IPR023358">
    <property type="entry name" value="Peptidase_M18_dom2"/>
</dbReference>
<dbReference type="PRINTS" id="PR00932">
    <property type="entry name" value="AMINO1PTASE"/>
</dbReference>
<dbReference type="Gene3D" id="2.30.250.10">
    <property type="entry name" value="Aminopeptidase i, Domain 2"/>
    <property type="match status" value="1"/>
</dbReference>
<evidence type="ECO:0000313" key="12">
    <source>
        <dbReference type="Proteomes" id="UP000009256"/>
    </source>
</evidence>
<gene>
    <name evidence="11" type="ordered locus">Calkr_1770</name>
</gene>
<evidence type="ECO:0000256" key="4">
    <source>
        <dbReference type="ARBA" id="ARBA00022670"/>
    </source>
</evidence>
<dbReference type="FunFam" id="2.30.250.10:FF:000006">
    <property type="entry name" value="Probable M18 family aminopeptidase 1"/>
    <property type="match status" value="1"/>
</dbReference>
<keyword evidence="12" id="KW-1185">Reference proteome</keyword>
<dbReference type="KEGG" id="cki:Calkr_1770"/>
<dbReference type="OrthoDB" id="89722at2"/>
<keyword evidence="8 9" id="KW-0482">Metalloprotease</keyword>
<dbReference type="GO" id="GO:0008237">
    <property type="term" value="F:metallopeptidase activity"/>
    <property type="evidence" value="ECO:0007669"/>
    <property type="project" value="UniProtKB-KW"/>
</dbReference>
<comment type="similarity">
    <text evidence="2 9">Belongs to the peptidase M18 family.</text>
</comment>
<keyword evidence="6 9" id="KW-0378">Hydrolase</keyword>
<evidence type="ECO:0000256" key="2">
    <source>
        <dbReference type="ARBA" id="ARBA00008290"/>
    </source>
</evidence>
<evidence type="ECO:0000256" key="3">
    <source>
        <dbReference type="ARBA" id="ARBA00022438"/>
    </source>
</evidence>
<dbReference type="STRING" id="632335.Calkr_1770"/>
<keyword evidence="4 9" id="KW-0645">Protease</keyword>
<evidence type="ECO:0000256" key="6">
    <source>
        <dbReference type="ARBA" id="ARBA00022801"/>
    </source>
</evidence>
<dbReference type="Proteomes" id="UP000009256">
    <property type="component" value="Chromosome"/>
</dbReference>
<dbReference type="GO" id="GO:0005737">
    <property type="term" value="C:cytoplasm"/>
    <property type="evidence" value="ECO:0007669"/>
    <property type="project" value="UniProtKB-ARBA"/>
</dbReference>
<dbReference type="Gene3D" id="3.40.630.10">
    <property type="entry name" value="Zn peptidases"/>
    <property type="match status" value="1"/>
</dbReference>
<evidence type="ECO:0000256" key="8">
    <source>
        <dbReference type="ARBA" id="ARBA00023049"/>
    </source>
</evidence>
<dbReference type="NCBIfam" id="NF002600">
    <property type="entry name" value="PRK02256.1"/>
    <property type="match status" value="1"/>
</dbReference>
<dbReference type="EMBL" id="CP002326">
    <property type="protein sequence ID" value="ADQ41259.1"/>
    <property type="molecule type" value="Genomic_DNA"/>
</dbReference>
<dbReference type="EC" id="3.4.11.-" evidence="10"/>
<dbReference type="GO" id="GO:0004177">
    <property type="term" value="F:aminopeptidase activity"/>
    <property type="evidence" value="ECO:0007669"/>
    <property type="project" value="UniProtKB-KW"/>
</dbReference>
<keyword evidence="5 9" id="KW-0479">Metal-binding</keyword>
<evidence type="ECO:0000256" key="9">
    <source>
        <dbReference type="RuleBase" id="RU004386"/>
    </source>
</evidence>
<dbReference type="AlphaFoldDB" id="E4SAT8"/>
<evidence type="ECO:0000256" key="1">
    <source>
        <dbReference type="ARBA" id="ARBA00001947"/>
    </source>
</evidence>
<evidence type="ECO:0000313" key="11">
    <source>
        <dbReference type="EMBL" id="ADQ41259.1"/>
    </source>
</evidence>
<reference evidence="11 12" key="2">
    <citation type="journal article" date="2011" name="J. Bacteriol.">
        <title>Complete genome sequences for the anaerobic, extremely thermophilic plant biomass-degrading bacteria Caldicellulosiruptor hydrothermalis, Caldicellulosiruptor kristjanssonii, Caldicellulosiruptor kronotskyensis, Caldicellulosiruptor owensenis, and Caldicellulosiruptor lactoaceticus.</title>
        <authorList>
            <person name="Blumer-Schuette S.E."/>
            <person name="Ozdemir I."/>
            <person name="Mistry D."/>
            <person name="Lucas S."/>
            <person name="Lapidus A."/>
            <person name="Cheng J.F."/>
            <person name="Goodwin L.A."/>
            <person name="Pitluck S."/>
            <person name="Land M.L."/>
            <person name="Hauser L.J."/>
            <person name="Woyke T."/>
            <person name="Mikhailova N."/>
            <person name="Pati A."/>
            <person name="Kyrpides N.C."/>
            <person name="Ivanova N."/>
            <person name="Detter J.C."/>
            <person name="Walston-Davenport K."/>
            <person name="Han S."/>
            <person name="Adams M.W."/>
            <person name="Kelly R.M."/>
        </authorList>
    </citation>
    <scope>NUCLEOTIDE SEQUENCE [LARGE SCALE GENOMIC DNA]</scope>
    <source>
        <strain evidence="12">ATCC 700853 / DSM 12137 / I77R1B</strain>
    </source>
</reference>
<evidence type="ECO:0000256" key="10">
    <source>
        <dbReference type="RuleBase" id="RU004387"/>
    </source>
</evidence>
<dbReference type="eggNOG" id="COG1362">
    <property type="taxonomic scope" value="Bacteria"/>
</dbReference>
<organism evidence="11 12">
    <name type="scientific">Caldicellulosiruptor acetigenus (strain ATCC 700853 / DSM 12137 / I77R1B)</name>
    <name type="common">Caldicellulosiruptor kristjanssonii</name>
    <dbReference type="NCBI Taxonomy" id="632335"/>
    <lineage>
        <taxon>Bacteria</taxon>
        <taxon>Bacillati</taxon>
        <taxon>Bacillota</taxon>
        <taxon>Bacillota incertae sedis</taxon>
        <taxon>Caldicellulosiruptorales</taxon>
        <taxon>Caldicellulosiruptoraceae</taxon>
        <taxon>Caldicellulosiruptor</taxon>
    </lineage>
</organism>
<sequence>MSEKSYGQELYEKLSYTSKNAWEVLKEEEKSFVFDLAEKYKNFLNYAKTEREAVEYFVTRAIEKGYKEFNNNIQELKPGDKVYFINNGKSILLAHIGKKPLKEGFNLIGSHIDSPRLDLKPKPLYESNELALLKTHYYGGIKKYHWVNVPLSIHGVVVKSDGSKIKIAIGEDESDPVFYITDLLVHLSAEQLQKKASEVIPAENLNVLIGSMPFNDEKVKEKVKLNILKILNEKYGITEEDFISADIEIVPAAKARDVGLDRSLIGAYGQDDRACSFLAAEGIFSIDEIPEKTALVYLVDKEEIGSVGISSAEASFFDISVAKLLKALGEYENSLDLAICFENSAAISGDVAAALDPTYEGAYDKLNSTLIGHGVTIEKYTGVRGKYSGSEATAEYVGKIRNFLNSNNICWQTGLLGKVDQGGGGTIAMFIARKMINVIDSGVPVLSMHSTFEITSKVDVYMTYKFYSEFLRKFRFEKV</sequence>
<dbReference type="RefSeq" id="WP_013432996.1">
    <property type="nucleotide sequence ID" value="NC_014721.1"/>
</dbReference>
<name>E4SAT8_CALA7</name>
<dbReference type="PANTHER" id="PTHR28570:SF2">
    <property type="entry name" value="M18 FAMILY AMINOPEPTIDASE 1-RELATED"/>
    <property type="match status" value="1"/>
</dbReference>
<comment type="cofactor">
    <cofactor evidence="1 10">
        <name>Zn(2+)</name>
        <dbReference type="ChEBI" id="CHEBI:29105"/>
    </cofactor>
</comment>
<accession>E4SAT8</accession>
<dbReference type="PANTHER" id="PTHR28570">
    <property type="entry name" value="ASPARTYL AMINOPEPTIDASE"/>
    <property type="match status" value="1"/>
</dbReference>
<dbReference type="GO" id="GO:0008270">
    <property type="term" value="F:zinc ion binding"/>
    <property type="evidence" value="ECO:0007669"/>
    <property type="project" value="InterPro"/>
</dbReference>
<dbReference type="SUPFAM" id="SSF101821">
    <property type="entry name" value="Aminopeptidase/glucanase lid domain"/>
    <property type="match status" value="1"/>
</dbReference>
<dbReference type="Pfam" id="PF02127">
    <property type="entry name" value="Peptidase_M18"/>
    <property type="match status" value="1"/>
</dbReference>
<dbReference type="InterPro" id="IPR001948">
    <property type="entry name" value="Peptidase_M18"/>
</dbReference>
<keyword evidence="3 9" id="KW-0031">Aminopeptidase</keyword>